<keyword evidence="4" id="KW-1185">Reference proteome</keyword>
<sequence length="495" mass="57409">MAFAIYLRYRGEFQPEPPQILERNLNDPSVKFTCVDFVPSVIKRSGTVIPQFQVEYHSFNAIVEVANRWLIANGSVWEVVNCETIIILYKYNDNTNCYELKPNDCCFYIYGSEKNNILRALRIWIRKRSQKFDPSIEAQKINYKDFFPYYKPNVSDQFEDLDDIIERINHSIENDGINGRIISIESIAFDANFGWEIDPQTTLSTISNKNVFIVRVFFEENSCLTRQRDQIGVEDFHPRQLSRATFFKCPRFESFDQVIQRASKWLRRNPRKLFLNAQSIDIKVKSLQSFNSKSMAFTEHGDYIKIFRMAYLKTSIPSDLLKPMILSTRIFLPSKQNDTINILLQQISDWINYRYDGIFHSDNRSTKAKKLIGPSHTIDVVDGGMRKQDRTLRLISAQTVSVFTKDFGNSCRSDIEKYANNNTFLANRFGSKNAYLFFSFRLFFNALSSSRSQSSPSSSIYTRSLQSTESLSTELSSLSLSAQKTETSNTEKNEE</sequence>
<evidence type="ECO:0000313" key="2">
    <source>
        <dbReference type="EMBL" id="KAF7490544.1"/>
    </source>
</evidence>
<dbReference type="AlphaFoldDB" id="A0A834VCR1"/>
<dbReference type="Proteomes" id="UP000070412">
    <property type="component" value="Unassembled WGS sequence"/>
</dbReference>
<organism evidence="2">
    <name type="scientific">Sarcoptes scabiei</name>
    <name type="common">Itch mite</name>
    <name type="synonym">Acarus scabiei</name>
    <dbReference type="NCBI Taxonomy" id="52283"/>
    <lineage>
        <taxon>Eukaryota</taxon>
        <taxon>Metazoa</taxon>
        <taxon>Ecdysozoa</taxon>
        <taxon>Arthropoda</taxon>
        <taxon>Chelicerata</taxon>
        <taxon>Arachnida</taxon>
        <taxon>Acari</taxon>
        <taxon>Acariformes</taxon>
        <taxon>Sarcoptiformes</taxon>
        <taxon>Astigmata</taxon>
        <taxon>Psoroptidia</taxon>
        <taxon>Sarcoptoidea</taxon>
        <taxon>Sarcoptidae</taxon>
        <taxon>Sarcoptinae</taxon>
        <taxon>Sarcoptes</taxon>
    </lineage>
</organism>
<name>A0A834VCR1_SARSC</name>
<reference evidence="2" key="2">
    <citation type="submission" date="2020-01" db="EMBL/GenBank/DDBJ databases">
        <authorList>
            <person name="Korhonen P.K.K."/>
            <person name="Guangxu M.G."/>
            <person name="Wang T.W."/>
            <person name="Stroehlein A.J.S."/>
            <person name="Young N.D."/>
            <person name="Ang C.-S.A."/>
            <person name="Fernando D.W.F."/>
            <person name="Lu H.L."/>
            <person name="Taylor S.T."/>
            <person name="Ehtesham M.E.M."/>
            <person name="Najaraj S.H.N."/>
            <person name="Harsha G.H.G."/>
            <person name="Madugundu A.M."/>
            <person name="Renuse S.R."/>
            <person name="Holt D.H."/>
            <person name="Pandey A.P."/>
            <person name="Papenfuss A.P."/>
            <person name="Gasser R.B.G."/>
            <person name="Fischer K.F."/>
        </authorList>
    </citation>
    <scope>NUCLEOTIDE SEQUENCE</scope>
    <source>
        <strain evidence="2">SSS_KF_BRIS2020</strain>
    </source>
</reference>
<feature type="compositionally biased region" description="Low complexity" evidence="1">
    <location>
        <begin position="474"/>
        <end position="488"/>
    </location>
</feature>
<accession>A0A834VCR1</accession>
<reference evidence="4" key="1">
    <citation type="journal article" date="2020" name="PLoS Negl. Trop. Dis.">
        <title>High-quality nuclear genome for Sarcoptes scabiei-A critical resource for a neglected parasite.</title>
        <authorList>
            <person name="Korhonen P.K."/>
            <person name="Gasser R.B."/>
            <person name="Ma G."/>
            <person name="Wang T."/>
            <person name="Stroehlein A.J."/>
            <person name="Young N.D."/>
            <person name="Ang C.S."/>
            <person name="Fernando D.D."/>
            <person name="Lu H.C."/>
            <person name="Taylor S."/>
            <person name="Reynolds S.L."/>
            <person name="Mofiz E."/>
            <person name="Najaraj S.H."/>
            <person name="Gowda H."/>
            <person name="Madugundu A."/>
            <person name="Renuse S."/>
            <person name="Holt D."/>
            <person name="Pandey A."/>
            <person name="Papenfuss A.T."/>
            <person name="Fischer K."/>
        </authorList>
    </citation>
    <scope>NUCLEOTIDE SEQUENCE [LARGE SCALE GENOMIC DNA]</scope>
</reference>
<evidence type="ECO:0000256" key="1">
    <source>
        <dbReference type="SAM" id="MobiDB-lite"/>
    </source>
</evidence>
<reference evidence="3" key="3">
    <citation type="submission" date="2022-06" db="UniProtKB">
        <authorList>
            <consortium name="EnsemblMetazoa"/>
        </authorList>
    </citation>
    <scope>IDENTIFICATION</scope>
</reference>
<proteinExistence type="predicted"/>
<dbReference type="OrthoDB" id="9992480at2759"/>
<protein>
    <submittedName>
        <fullName evidence="2 3">Uncharacterized protein</fullName>
    </submittedName>
</protein>
<evidence type="ECO:0000313" key="4">
    <source>
        <dbReference type="Proteomes" id="UP000070412"/>
    </source>
</evidence>
<dbReference type="EnsemblMetazoa" id="SSS_936s_mrna">
    <property type="protein sequence ID" value="KAF7490544.1"/>
    <property type="gene ID" value="SSS_936"/>
</dbReference>
<feature type="region of interest" description="Disordered" evidence="1">
    <location>
        <begin position="474"/>
        <end position="495"/>
    </location>
</feature>
<gene>
    <name evidence="2" type="ORF">SSS_936</name>
</gene>
<evidence type="ECO:0000313" key="3">
    <source>
        <dbReference type="EnsemblMetazoa" id="KAF7490544.1"/>
    </source>
</evidence>
<dbReference type="EMBL" id="WVUK01000062">
    <property type="protein sequence ID" value="KAF7490544.1"/>
    <property type="molecule type" value="Genomic_DNA"/>
</dbReference>